<reference evidence="1 2" key="1">
    <citation type="submission" date="2015-02" db="EMBL/GenBank/DDBJ databases">
        <title>Draft genome sequences of ten Microbacterium spp. with emphasis on heavy metal contaminated environments.</title>
        <authorList>
            <person name="Corretto E."/>
        </authorList>
    </citation>
    <scope>NUCLEOTIDE SEQUENCE [LARGE SCALE GENOMIC DNA]</scope>
    <source>
        <strain evidence="1 2">DSM 23848</strain>
    </source>
</reference>
<sequence length="70" mass="6690">MPRLTKSTTASISADSSAAAGVSIMIPARAIPAARHAATKSRASSTVATIGAMTSTSAPSCAAASAIAVS</sequence>
<evidence type="ECO:0000313" key="1">
    <source>
        <dbReference type="EMBL" id="KJL27021.1"/>
    </source>
</evidence>
<protein>
    <submittedName>
        <fullName evidence="1">Uncharacterized protein</fullName>
    </submittedName>
</protein>
<accession>A0A0F0L659</accession>
<dbReference type="AlphaFoldDB" id="A0A0F0L659"/>
<comment type="caution">
    <text evidence="1">The sequence shown here is derived from an EMBL/GenBank/DDBJ whole genome shotgun (WGS) entry which is preliminary data.</text>
</comment>
<organism evidence="1 2">
    <name type="scientific">Microbacterium azadirachtae</name>
    <dbReference type="NCBI Taxonomy" id="582680"/>
    <lineage>
        <taxon>Bacteria</taxon>
        <taxon>Bacillati</taxon>
        <taxon>Actinomycetota</taxon>
        <taxon>Actinomycetes</taxon>
        <taxon>Micrococcales</taxon>
        <taxon>Microbacteriaceae</taxon>
        <taxon>Microbacterium</taxon>
    </lineage>
</organism>
<dbReference type="Proteomes" id="UP000033448">
    <property type="component" value="Unassembled WGS sequence"/>
</dbReference>
<proteinExistence type="predicted"/>
<dbReference type="EMBL" id="JYIT01000059">
    <property type="protein sequence ID" value="KJL27021.1"/>
    <property type="molecule type" value="Genomic_DNA"/>
</dbReference>
<gene>
    <name evidence="1" type="ORF">RL72_00760</name>
</gene>
<name>A0A0F0L659_9MICO</name>
<keyword evidence="2" id="KW-1185">Reference proteome</keyword>
<evidence type="ECO:0000313" key="2">
    <source>
        <dbReference type="Proteomes" id="UP000033448"/>
    </source>
</evidence>